<dbReference type="GO" id="GO:0110078">
    <property type="term" value="C:TTT Hsp90 cochaperone complex"/>
    <property type="evidence" value="ECO:0007669"/>
    <property type="project" value="InterPro"/>
</dbReference>
<name>B3RU55_TRIAD</name>
<proteinExistence type="inferred from homology"/>
<dbReference type="Pfam" id="PF10521">
    <property type="entry name" value="Tti2"/>
    <property type="match status" value="1"/>
</dbReference>
<dbReference type="InterPro" id="IPR016024">
    <property type="entry name" value="ARM-type_fold"/>
</dbReference>
<accession>B3RU55</accession>
<dbReference type="SUPFAM" id="SSF48371">
    <property type="entry name" value="ARM repeat"/>
    <property type="match status" value="1"/>
</dbReference>
<dbReference type="EMBL" id="DS985244">
    <property type="protein sequence ID" value="EDV25282.1"/>
    <property type="molecule type" value="Genomic_DNA"/>
</dbReference>
<dbReference type="PhylomeDB" id="B3RU55"/>
<dbReference type="STRING" id="10228.B3RU55"/>
<comment type="similarity">
    <text evidence="1">Belongs to the TTI2 family.</text>
</comment>
<dbReference type="eggNOG" id="ENOG502QVMM">
    <property type="taxonomic scope" value="Eukaryota"/>
</dbReference>
<dbReference type="PANTHER" id="PTHR14873">
    <property type="entry name" value="OS06G0694100 PROTEIN"/>
    <property type="match status" value="1"/>
</dbReference>
<dbReference type="InterPro" id="IPR018870">
    <property type="entry name" value="Tti2"/>
</dbReference>
<dbReference type="KEGG" id="tad:TRIADDRAFT_55162"/>
<dbReference type="AlphaFoldDB" id="B3RU55"/>
<protein>
    <submittedName>
        <fullName evidence="2">Uncharacterized protein</fullName>
    </submittedName>
</protein>
<evidence type="ECO:0000313" key="3">
    <source>
        <dbReference type="Proteomes" id="UP000009022"/>
    </source>
</evidence>
<dbReference type="CTD" id="6752992"/>
<dbReference type="Proteomes" id="UP000009022">
    <property type="component" value="Unassembled WGS sequence"/>
</dbReference>
<dbReference type="PANTHER" id="PTHR14873:SF1">
    <property type="entry name" value="OS06G0694100 PROTEIN"/>
    <property type="match status" value="1"/>
</dbReference>
<dbReference type="OrthoDB" id="6417021at2759"/>
<evidence type="ECO:0000313" key="2">
    <source>
        <dbReference type="EMBL" id="EDV25282.1"/>
    </source>
</evidence>
<dbReference type="RefSeq" id="XP_002111315.1">
    <property type="nucleotide sequence ID" value="XM_002111279.1"/>
</dbReference>
<reference evidence="2 3" key="1">
    <citation type="journal article" date="2008" name="Nature">
        <title>The Trichoplax genome and the nature of placozoans.</title>
        <authorList>
            <person name="Srivastava M."/>
            <person name="Begovic E."/>
            <person name="Chapman J."/>
            <person name="Putnam N.H."/>
            <person name="Hellsten U."/>
            <person name="Kawashima T."/>
            <person name="Kuo A."/>
            <person name="Mitros T."/>
            <person name="Salamov A."/>
            <person name="Carpenter M.L."/>
            <person name="Signorovitch A.Y."/>
            <person name="Moreno M.A."/>
            <person name="Kamm K."/>
            <person name="Grimwood J."/>
            <person name="Schmutz J."/>
            <person name="Shapiro H."/>
            <person name="Grigoriev I.V."/>
            <person name="Buss L.W."/>
            <person name="Schierwater B."/>
            <person name="Dellaporta S.L."/>
            <person name="Rokhsar D.S."/>
        </authorList>
    </citation>
    <scope>NUCLEOTIDE SEQUENCE [LARGE SCALE GENOMIC DNA]</scope>
    <source>
        <strain evidence="2 3">Grell-BS-1999</strain>
    </source>
</reference>
<dbReference type="InParanoid" id="B3RU55"/>
<keyword evidence="3" id="KW-1185">Reference proteome</keyword>
<gene>
    <name evidence="2" type="ORF">TRIADDRAFT_55162</name>
</gene>
<dbReference type="GeneID" id="6752992"/>
<organism evidence="2 3">
    <name type="scientific">Trichoplax adhaerens</name>
    <name type="common">Trichoplax reptans</name>
    <dbReference type="NCBI Taxonomy" id="10228"/>
    <lineage>
        <taxon>Eukaryota</taxon>
        <taxon>Metazoa</taxon>
        <taxon>Placozoa</taxon>
        <taxon>Uniplacotomia</taxon>
        <taxon>Trichoplacea</taxon>
        <taxon>Trichoplacidae</taxon>
        <taxon>Trichoplax</taxon>
    </lineage>
</organism>
<evidence type="ECO:0000256" key="1">
    <source>
        <dbReference type="ARBA" id="ARBA00034736"/>
    </source>
</evidence>
<dbReference type="FunCoup" id="B3RU55">
    <property type="interactions" value="1529"/>
</dbReference>
<dbReference type="HOGENOM" id="CLU_682129_0_0_1"/>
<sequence>MSTTWWSDEWSKFIECYRHSNHELSFDPSKKTLTDVVQCIIVSDNASEWLLEEPPNSHDNQHQNDLLMFCANLIRELHLIKLKDENDVLNPRDVELYNTKAYFSIHILASLLRCGITKSDNCEGEGNNCTLVWSLVRKIACSAFIFFAACHSNEVNYANKNLPWITPEAIEYIDDLISALLRTCNLNNVTSLLTGVNRSERTANKDSCLPTILTLIDDHQVENKIISIKCLKHVIDNVDASELKRYERASVIYHALSQQLYLREPTLIPVLHSCLLSILEVIEKSPRDYRNAPRKFDNFDKIISTVLNSMEFESEIALRKKILSVLISYLEVYDGPTEHIRFLILKALKYLIIEAWPRIPAHFGKIFKSLSRLLIDVRGISATTTTPIEGIYAKYTITQHSATR</sequence>